<dbReference type="Gene3D" id="2.40.50.140">
    <property type="entry name" value="Nucleic acid-binding proteins"/>
    <property type="match status" value="1"/>
</dbReference>
<protein>
    <recommendedName>
        <fullName evidence="6">Cell division control protein 24 OB domain-containing protein</fullName>
    </recommendedName>
</protein>
<reference evidence="5" key="1">
    <citation type="journal article" date="2007" name="Nature">
        <title>The grapevine genome sequence suggests ancestral hexaploidization in major angiosperm phyla.</title>
        <authorList>
            <consortium name="The French-Italian Public Consortium for Grapevine Genome Characterization."/>
            <person name="Jaillon O."/>
            <person name="Aury J.-M."/>
            <person name="Noel B."/>
            <person name="Policriti A."/>
            <person name="Clepet C."/>
            <person name="Casagrande A."/>
            <person name="Choisne N."/>
            <person name="Aubourg S."/>
            <person name="Vitulo N."/>
            <person name="Jubin C."/>
            <person name="Vezzi A."/>
            <person name="Legeai F."/>
            <person name="Hugueney P."/>
            <person name="Dasilva C."/>
            <person name="Horner D."/>
            <person name="Mica E."/>
            <person name="Jublot D."/>
            <person name="Poulain J."/>
            <person name="Bruyere C."/>
            <person name="Billault A."/>
            <person name="Segurens B."/>
            <person name="Gouyvenoux M."/>
            <person name="Ugarte E."/>
            <person name="Cattonaro F."/>
            <person name="Anthouard V."/>
            <person name="Vico V."/>
            <person name="Del Fabbro C."/>
            <person name="Alaux M."/>
            <person name="Di Gaspero G."/>
            <person name="Dumas V."/>
            <person name="Felice N."/>
            <person name="Paillard S."/>
            <person name="Juman I."/>
            <person name="Moroldo M."/>
            <person name="Scalabrin S."/>
            <person name="Canaguier A."/>
            <person name="Le Clainche I."/>
            <person name="Malacrida G."/>
            <person name="Durand E."/>
            <person name="Pesole G."/>
            <person name="Laucou V."/>
            <person name="Chatelet P."/>
            <person name="Merdinoglu D."/>
            <person name="Delledonne M."/>
            <person name="Pezzotti M."/>
            <person name="Lecharny A."/>
            <person name="Scarpelli C."/>
            <person name="Artiguenave F."/>
            <person name="Pe M.E."/>
            <person name="Valle G."/>
            <person name="Morgante M."/>
            <person name="Caboche M."/>
            <person name="Adam-Blondon A.-F."/>
            <person name="Weissenbach J."/>
            <person name="Quetier F."/>
            <person name="Wincker P."/>
        </authorList>
    </citation>
    <scope>NUCLEOTIDE SEQUENCE [LARGE SCALE GENOMIC DNA]</scope>
    <source>
        <strain evidence="5">cv. Pinot noir / PN40024</strain>
    </source>
</reference>
<dbReference type="Pfam" id="PF17245">
    <property type="entry name" value="CDC24_OB2"/>
    <property type="match status" value="1"/>
</dbReference>
<organism evidence="4 5">
    <name type="scientific">Vitis vinifera</name>
    <name type="common">Grape</name>
    <dbReference type="NCBI Taxonomy" id="29760"/>
    <lineage>
        <taxon>Eukaryota</taxon>
        <taxon>Viridiplantae</taxon>
        <taxon>Streptophyta</taxon>
        <taxon>Embryophyta</taxon>
        <taxon>Tracheophyta</taxon>
        <taxon>Spermatophyta</taxon>
        <taxon>Magnoliopsida</taxon>
        <taxon>eudicotyledons</taxon>
        <taxon>Gunneridae</taxon>
        <taxon>Pentapetalae</taxon>
        <taxon>rosids</taxon>
        <taxon>Vitales</taxon>
        <taxon>Vitaceae</taxon>
        <taxon>Viteae</taxon>
        <taxon>Vitis</taxon>
    </lineage>
</organism>
<feature type="domain" description="Cell division control protein 24 OB" evidence="2">
    <location>
        <begin position="163"/>
        <end position="292"/>
    </location>
</feature>
<dbReference type="eggNOG" id="ENOG502QRH1">
    <property type="taxonomic scope" value="Eukaryota"/>
</dbReference>
<dbReference type="HOGENOM" id="CLU_015651_1_0_1"/>
<evidence type="ECO:0000313" key="5">
    <source>
        <dbReference type="Proteomes" id="UP000009183"/>
    </source>
</evidence>
<dbReference type="InterPro" id="IPR035201">
    <property type="entry name" value="Cdc24_OB1"/>
</dbReference>
<gene>
    <name evidence="4" type="ordered locus">VIT_05s0077g01050</name>
</gene>
<feature type="domain" description="Cell division control protein 24 OB" evidence="3">
    <location>
        <begin position="31"/>
        <end position="157"/>
    </location>
</feature>
<dbReference type="InterPro" id="IPR035203">
    <property type="entry name" value="Cdc24_OB3"/>
</dbReference>
<dbReference type="FunCoup" id="F6H726">
    <property type="interactions" value="324"/>
</dbReference>
<sequence length="572" mass="64452">MTSFENQKFNTQIVDVDSIMEVEQDQEEDPFLGFIDYARSVLLPEEEGCDSSGNKEETTGPGWSWIACRILKTCIAYSSGVTSAILLSELSQAWNEQHRARAPRKRPECINQLKKKHGRKKLPNTVSIDSIYEKSFLSLSSVLEAVIVDAFLLPGTNIYMLRLGDFWSSNTIDLYLHRRYYDLVDTNNGILRRGREISLTGCYLRTASEGSGCPRLLPTEYLVMLLDEDQDDDAMLLGAQFCSDSFSSISLDAVSKGAFYSLYARIESIGSLETQGKFGSIQRKQITLVDNDGVKLKFLLWGEQVLLANLLSVGSMLALDRPFIASSVDSVIEACGELCLEYGSATQIYLVPFIQQEEQVSISLTPNRYQGSRLPSTFDPSQGPKVSQVTLPCDSQGSIDFSNYPFQVIGKIRPWSHYLYIWLDMLYDERKAICRVWLDQIEHCHVNTRFSHAVCGHFANETPCGFKCNFCHCNCDAEVMRTFHLKITIADESTKIFAWCTGQTATELLQISPDEFNVLSEEEQVMYPSSLESERFMVAILNCKRQGYGAGEDPTLENEGVSWEITRALKCE</sequence>
<dbReference type="InterPro" id="IPR012340">
    <property type="entry name" value="NA-bd_OB-fold"/>
</dbReference>
<name>F6H726_VITVI</name>
<evidence type="ECO:0000259" key="1">
    <source>
        <dbReference type="Pfam" id="PF17244"/>
    </source>
</evidence>
<dbReference type="EMBL" id="FN595246">
    <property type="protein sequence ID" value="CCB47973.1"/>
    <property type="molecule type" value="Genomic_DNA"/>
</dbReference>
<dbReference type="Pfam" id="PF17244">
    <property type="entry name" value="CDC24_OB3"/>
    <property type="match status" value="1"/>
</dbReference>
<dbReference type="Proteomes" id="UP000009183">
    <property type="component" value="Chromosome 5"/>
</dbReference>
<evidence type="ECO:0000259" key="3">
    <source>
        <dbReference type="Pfam" id="PF17246"/>
    </source>
</evidence>
<dbReference type="OrthoDB" id="10265890at2759"/>
<dbReference type="PANTHER" id="PTHR36033:SF1">
    <property type="entry name" value="NUCLEIC ACID-BINDING PROTEINS SUPERFAMILY"/>
    <property type="match status" value="1"/>
</dbReference>
<evidence type="ECO:0000259" key="2">
    <source>
        <dbReference type="Pfam" id="PF17245"/>
    </source>
</evidence>
<keyword evidence="5" id="KW-1185">Reference proteome</keyword>
<dbReference type="InterPro" id="IPR035200">
    <property type="entry name" value="Cdc24_OB2"/>
</dbReference>
<dbReference type="AlphaFoldDB" id="F6H726"/>
<dbReference type="PANTHER" id="PTHR36033">
    <property type="entry name" value="NUCLEIC ACID-BINDING PROTEINS SUPERFAMILY"/>
    <property type="match status" value="1"/>
</dbReference>
<feature type="domain" description="Cell division control protein 24 OB" evidence="1">
    <location>
        <begin position="434"/>
        <end position="531"/>
    </location>
</feature>
<dbReference type="Pfam" id="PF17246">
    <property type="entry name" value="CDC24_OB1"/>
    <property type="match status" value="1"/>
</dbReference>
<dbReference type="InParanoid" id="F6H726"/>
<dbReference type="PaxDb" id="29760-VIT_05s0077g01050.t01"/>
<proteinExistence type="predicted"/>
<accession>F6H726</accession>
<dbReference type="SUPFAM" id="SSF50249">
    <property type="entry name" value="Nucleic acid-binding proteins"/>
    <property type="match status" value="1"/>
</dbReference>
<evidence type="ECO:0000313" key="4">
    <source>
        <dbReference type="EMBL" id="CCB47973.1"/>
    </source>
</evidence>
<evidence type="ECO:0008006" key="6">
    <source>
        <dbReference type="Google" id="ProtNLM"/>
    </source>
</evidence>